<dbReference type="Proteomes" id="UP000003042">
    <property type="component" value="Unassembled WGS sequence"/>
</dbReference>
<organism evidence="2 3">
    <name type="scientific">Escherichia albertii (strain TW07627)</name>
    <dbReference type="NCBI Taxonomy" id="502347"/>
    <lineage>
        <taxon>Bacteria</taxon>
        <taxon>Pseudomonadati</taxon>
        <taxon>Pseudomonadota</taxon>
        <taxon>Gammaproteobacteria</taxon>
        <taxon>Enterobacterales</taxon>
        <taxon>Enterobacteriaceae</taxon>
        <taxon>Escherichia</taxon>
    </lineage>
</organism>
<dbReference type="InterPro" id="IPR047998">
    <property type="entry name" value="MgtS"/>
</dbReference>
<keyword evidence="1" id="KW-1133">Transmembrane helix</keyword>
<accession>A0ABC9NN78</accession>
<keyword evidence="1" id="KW-0472">Membrane</keyword>
<proteinExistence type="predicted"/>
<reference evidence="2 3" key="1">
    <citation type="submission" date="2008-02" db="EMBL/GenBank/DDBJ databases">
        <title>Annotation of Escherichia albertii TW07627.</title>
        <authorList>
            <person name="Sutton G."/>
            <person name="Whittam T.S."/>
            <person name="Sebastian Y."/>
        </authorList>
    </citation>
    <scope>NUCLEOTIDE SEQUENCE [LARGE SCALE GENOMIC DNA]</scope>
    <source>
        <strain evidence="2 3">TW07627</strain>
    </source>
</reference>
<comment type="caution">
    <text evidence="2">The sequence shown here is derived from an EMBL/GenBank/DDBJ whole genome shotgun (WGS) entry which is preliminary data.</text>
</comment>
<dbReference type="Pfam" id="PF22865">
    <property type="entry name" value="MgtS-like"/>
    <property type="match status" value="1"/>
</dbReference>
<evidence type="ECO:0000313" key="2">
    <source>
        <dbReference type="EMBL" id="EDS91733.1"/>
    </source>
</evidence>
<name>A0ABC9NN78_ESCAT</name>
<gene>
    <name evidence="2" type="ORF">ESCAB7627_2614</name>
</gene>
<keyword evidence="1" id="KW-0812">Transmembrane</keyword>
<dbReference type="NCBIfam" id="NF033842">
    <property type="entry name" value="small_MgtS"/>
    <property type="match status" value="1"/>
</dbReference>
<dbReference type="AlphaFoldDB" id="A0ABC9NN78"/>
<evidence type="ECO:0000313" key="3">
    <source>
        <dbReference type="Proteomes" id="UP000003042"/>
    </source>
</evidence>
<dbReference type="EMBL" id="ABKX01000005">
    <property type="protein sequence ID" value="EDS91733.1"/>
    <property type="molecule type" value="Genomic_DNA"/>
</dbReference>
<evidence type="ECO:0000256" key="1">
    <source>
        <dbReference type="SAM" id="Phobius"/>
    </source>
</evidence>
<sequence length="51" mass="6031">MRDIKVSEETHHTINKRRYIMLGNMNIFMAVLGIILFSGFLAAYFSHKWDN</sequence>
<protein>
    <submittedName>
        <fullName evidence="2">Uncharacterized protein</fullName>
    </submittedName>
</protein>
<feature type="transmembrane region" description="Helical" evidence="1">
    <location>
        <begin position="21"/>
        <end position="45"/>
    </location>
</feature>